<evidence type="ECO:0000313" key="6">
    <source>
        <dbReference type="Proteomes" id="UP000250369"/>
    </source>
</evidence>
<proteinExistence type="predicted"/>
<dbReference type="SMART" id="SM00342">
    <property type="entry name" value="HTH_ARAC"/>
    <property type="match status" value="1"/>
</dbReference>
<keyword evidence="3" id="KW-0804">Transcription</keyword>
<dbReference type="InterPro" id="IPR003313">
    <property type="entry name" value="AraC-bd"/>
</dbReference>
<name>A0A329LWD3_9BACL</name>
<dbReference type="Proteomes" id="UP000250369">
    <property type="component" value="Unassembled WGS sequence"/>
</dbReference>
<dbReference type="PROSITE" id="PS00041">
    <property type="entry name" value="HTH_ARAC_FAMILY_1"/>
    <property type="match status" value="1"/>
</dbReference>
<keyword evidence="6" id="KW-1185">Reference proteome</keyword>
<dbReference type="InterPro" id="IPR037923">
    <property type="entry name" value="HTH-like"/>
</dbReference>
<dbReference type="PANTHER" id="PTHR43280:SF2">
    <property type="entry name" value="HTH-TYPE TRANSCRIPTIONAL REGULATOR EXSA"/>
    <property type="match status" value="1"/>
</dbReference>
<evidence type="ECO:0000259" key="4">
    <source>
        <dbReference type="PROSITE" id="PS01124"/>
    </source>
</evidence>
<dbReference type="RefSeq" id="WP_113035686.1">
    <property type="nucleotide sequence ID" value="NZ_QMFB01000034.1"/>
</dbReference>
<dbReference type="OrthoDB" id="192171at2"/>
<dbReference type="Gene3D" id="1.10.10.60">
    <property type="entry name" value="Homeodomain-like"/>
    <property type="match status" value="2"/>
</dbReference>
<keyword evidence="2" id="KW-0238">DNA-binding</keyword>
<evidence type="ECO:0000256" key="3">
    <source>
        <dbReference type="ARBA" id="ARBA00023163"/>
    </source>
</evidence>
<dbReference type="EMBL" id="QMFB01000034">
    <property type="protein sequence ID" value="RAV12139.1"/>
    <property type="molecule type" value="Genomic_DNA"/>
</dbReference>
<dbReference type="InterPro" id="IPR018062">
    <property type="entry name" value="HTH_AraC-typ_CS"/>
</dbReference>
<dbReference type="InterPro" id="IPR018060">
    <property type="entry name" value="HTH_AraC"/>
</dbReference>
<dbReference type="SUPFAM" id="SSF46689">
    <property type="entry name" value="Homeodomain-like"/>
    <property type="match status" value="1"/>
</dbReference>
<accession>A0A329LWD3</accession>
<gene>
    <name evidence="5" type="ORF">DQG23_35005</name>
</gene>
<keyword evidence="1" id="KW-0805">Transcription regulation</keyword>
<reference evidence="5 6" key="1">
    <citation type="journal article" date="2009" name="Int. J. Syst. Evol. Microbiol.">
        <title>Paenibacillus contaminans sp. nov., isolated from a contaminated laboratory plate.</title>
        <authorList>
            <person name="Chou J.H."/>
            <person name="Lee J.H."/>
            <person name="Lin M.C."/>
            <person name="Chang P.S."/>
            <person name="Arun A.B."/>
            <person name="Young C.C."/>
            <person name="Chen W.M."/>
        </authorList>
    </citation>
    <scope>NUCLEOTIDE SEQUENCE [LARGE SCALE GENOMIC DNA]</scope>
    <source>
        <strain evidence="5 6">CKOBP-6</strain>
    </source>
</reference>
<dbReference type="PANTHER" id="PTHR43280">
    <property type="entry name" value="ARAC-FAMILY TRANSCRIPTIONAL REGULATOR"/>
    <property type="match status" value="1"/>
</dbReference>
<evidence type="ECO:0000256" key="2">
    <source>
        <dbReference type="ARBA" id="ARBA00023125"/>
    </source>
</evidence>
<protein>
    <submittedName>
        <fullName evidence="5">AraC family transcriptional regulator</fullName>
    </submittedName>
</protein>
<feature type="domain" description="HTH araC/xylS-type" evidence="4">
    <location>
        <begin position="186"/>
        <end position="284"/>
    </location>
</feature>
<sequence length="288" mass="33266">MECLELRIPPLPQFITVGHAEWKPGMQHFTRTFDVYDVLFVRNGALYMTEDGREFAVEAGHMLVLEPNRTHFGHRPSIEPTDVYWVHFIHSAPVRTLSGDEVSWPYVLRKGGDFDVSPSEQFMYLPKMARVDLAPMTAVLDRLIELHQSFVLEHALQVHALLAELLTLMQDAVRMRQSSRSAAVCRLAMDYLQQLGAQPFRGETMEEALHFQFDYITRCLKKHTGMTPLQYLHHLRIGKAKSLLENTSLTVQEIAEQVGFDSANYLIRLFRKMTGMPPGRYRELKHRK</sequence>
<dbReference type="Pfam" id="PF12833">
    <property type="entry name" value="HTH_18"/>
    <property type="match status" value="1"/>
</dbReference>
<dbReference type="InterPro" id="IPR009057">
    <property type="entry name" value="Homeodomain-like_sf"/>
</dbReference>
<organism evidence="5 6">
    <name type="scientific">Paenibacillus contaminans</name>
    <dbReference type="NCBI Taxonomy" id="450362"/>
    <lineage>
        <taxon>Bacteria</taxon>
        <taxon>Bacillati</taxon>
        <taxon>Bacillota</taxon>
        <taxon>Bacilli</taxon>
        <taxon>Bacillales</taxon>
        <taxon>Paenibacillaceae</taxon>
        <taxon>Paenibacillus</taxon>
    </lineage>
</organism>
<dbReference type="AlphaFoldDB" id="A0A329LWD3"/>
<comment type="caution">
    <text evidence="5">The sequence shown here is derived from an EMBL/GenBank/DDBJ whole genome shotgun (WGS) entry which is preliminary data.</text>
</comment>
<dbReference type="SUPFAM" id="SSF51215">
    <property type="entry name" value="Regulatory protein AraC"/>
    <property type="match status" value="1"/>
</dbReference>
<dbReference type="PROSITE" id="PS01124">
    <property type="entry name" value="HTH_ARAC_FAMILY_2"/>
    <property type="match status" value="1"/>
</dbReference>
<dbReference type="Pfam" id="PF02311">
    <property type="entry name" value="AraC_binding"/>
    <property type="match status" value="1"/>
</dbReference>
<dbReference type="GO" id="GO:0003700">
    <property type="term" value="F:DNA-binding transcription factor activity"/>
    <property type="evidence" value="ECO:0007669"/>
    <property type="project" value="InterPro"/>
</dbReference>
<dbReference type="GO" id="GO:0043565">
    <property type="term" value="F:sequence-specific DNA binding"/>
    <property type="evidence" value="ECO:0007669"/>
    <property type="project" value="InterPro"/>
</dbReference>
<evidence type="ECO:0000313" key="5">
    <source>
        <dbReference type="EMBL" id="RAV12139.1"/>
    </source>
</evidence>
<evidence type="ECO:0000256" key="1">
    <source>
        <dbReference type="ARBA" id="ARBA00023015"/>
    </source>
</evidence>